<dbReference type="InterPro" id="IPR042070">
    <property type="entry name" value="PucR_C-HTH_sf"/>
</dbReference>
<dbReference type="EMBL" id="VUNP01000001">
    <property type="protein sequence ID" value="MST52894.1"/>
    <property type="molecule type" value="Genomic_DNA"/>
</dbReference>
<organism evidence="2 3">
    <name type="scientific">Streptococcus alactolyticus</name>
    <dbReference type="NCBI Taxonomy" id="29389"/>
    <lineage>
        <taxon>Bacteria</taxon>
        <taxon>Bacillati</taxon>
        <taxon>Bacillota</taxon>
        <taxon>Bacilli</taxon>
        <taxon>Lactobacillales</taxon>
        <taxon>Streptococcaceae</taxon>
        <taxon>Streptococcus</taxon>
    </lineage>
</organism>
<reference evidence="2 3" key="1">
    <citation type="submission" date="2019-08" db="EMBL/GenBank/DDBJ databases">
        <title>In-depth cultivation of the pig gut microbiome towards novel bacterial diversity and tailored functional studies.</title>
        <authorList>
            <person name="Wylensek D."/>
            <person name="Hitch T.C.A."/>
            <person name="Clavel T."/>
        </authorList>
    </citation>
    <scope>NUCLEOTIDE SEQUENCE [LARGE SCALE GENOMIC DNA]</scope>
    <source>
        <strain evidence="2 3">BL-178-WT-3A</strain>
    </source>
</reference>
<name>A0A6N7X352_STRAY</name>
<feature type="domain" description="PucR C-terminal helix-turn-helix" evidence="1">
    <location>
        <begin position="232"/>
        <end position="277"/>
    </location>
</feature>
<dbReference type="PANTHER" id="PTHR33744">
    <property type="entry name" value="CARBOHYDRATE DIACID REGULATOR"/>
    <property type="match status" value="1"/>
</dbReference>
<comment type="caution">
    <text evidence="2">The sequence shown here is derived from an EMBL/GenBank/DDBJ whole genome shotgun (WGS) entry which is preliminary data.</text>
</comment>
<dbReference type="GeneID" id="99637335"/>
<accession>A0A6N7X352</accession>
<gene>
    <name evidence="2" type="ORF">FYJ82_00225</name>
</gene>
<dbReference type="InterPro" id="IPR009057">
    <property type="entry name" value="Homeodomain-like_sf"/>
</dbReference>
<evidence type="ECO:0000313" key="2">
    <source>
        <dbReference type="EMBL" id="MST52894.1"/>
    </source>
</evidence>
<dbReference type="Pfam" id="PF13556">
    <property type="entry name" value="HTH_30"/>
    <property type="match status" value="1"/>
</dbReference>
<dbReference type="Proteomes" id="UP000471052">
    <property type="component" value="Unassembled WGS sequence"/>
</dbReference>
<dbReference type="RefSeq" id="WP_154454122.1">
    <property type="nucleotide sequence ID" value="NZ_BRXN01000017.1"/>
</dbReference>
<dbReference type="PANTHER" id="PTHR33744:SF15">
    <property type="entry name" value="CARBOHYDRATE DIACID REGULATOR"/>
    <property type="match status" value="1"/>
</dbReference>
<dbReference type="InterPro" id="IPR051448">
    <property type="entry name" value="CdaR-like_regulators"/>
</dbReference>
<dbReference type="AlphaFoldDB" id="A0A6N7X352"/>
<evidence type="ECO:0000259" key="1">
    <source>
        <dbReference type="Pfam" id="PF13556"/>
    </source>
</evidence>
<dbReference type="InterPro" id="IPR025736">
    <property type="entry name" value="PucR_C-HTH_dom"/>
</dbReference>
<proteinExistence type="predicted"/>
<evidence type="ECO:0000313" key="3">
    <source>
        <dbReference type="Proteomes" id="UP000471052"/>
    </source>
</evidence>
<protein>
    <submittedName>
        <fullName evidence="2">Transcriptional regulator</fullName>
    </submittedName>
</protein>
<dbReference type="Gene3D" id="1.10.10.2840">
    <property type="entry name" value="PucR C-terminal helix-turn-helix domain"/>
    <property type="match status" value="1"/>
</dbReference>
<dbReference type="SUPFAM" id="SSF46689">
    <property type="entry name" value="Homeodomain-like"/>
    <property type="match status" value="1"/>
</dbReference>
<dbReference type="OrthoDB" id="9792148at2"/>
<sequence length="282" mass="32972">MSIEKWFPEARRDKEDTSGEEWIVLEENGQKWYLPIAQLSEREKALLQFKQVAISDNSHTNHPWYRYLVQKKGNPPTTYKRLQMIYIEHPYALPKELFTFFKTLLPNLITVVTLSENRSLLLLNQEQPMVVEDVIQDVLPTLESDFGTKLTVFFGNCWNCVKKEDAQIYFEEEMRLFSSVKLYGGNERTSTFSELLLLNLAHASDVPTIKRTLLECIDNSKDMRDVIVMLWQEQGNLAKTAQHLYIHRNSLQYKLEKFRLASGLNVKNLNDLTLSYLLVKMS</sequence>